<feature type="region of interest" description="Disordered" evidence="1">
    <location>
        <begin position="32"/>
        <end position="51"/>
    </location>
</feature>
<organism evidence="3 4">
    <name type="scientific">Thermomonospora echinospora</name>
    <dbReference type="NCBI Taxonomy" id="1992"/>
    <lineage>
        <taxon>Bacteria</taxon>
        <taxon>Bacillati</taxon>
        <taxon>Actinomycetota</taxon>
        <taxon>Actinomycetes</taxon>
        <taxon>Streptosporangiales</taxon>
        <taxon>Thermomonosporaceae</taxon>
        <taxon>Thermomonospora</taxon>
    </lineage>
</organism>
<dbReference type="EMBL" id="FNVO01000021">
    <property type="protein sequence ID" value="SEG87920.1"/>
    <property type="molecule type" value="Genomic_DNA"/>
</dbReference>
<keyword evidence="4" id="KW-1185">Reference proteome</keyword>
<sequence length="201" mass="20512">MTGRMIGRVVKGILATGCVLAVAACGGAGGGAGADAGRDDANPVPSPAPAASQRVPLVVLMPTAWSTGIGSDIPGQTFCPDIRRPGRTAPQTTVSCRFVAPRGAVVHLTAKVRERHPTLVGGNESVRLSLCRNGSWSAPTKTATCTVTMTTGTVLCLDENLFGSAVECPWVEQGYARLPATVPPGFTPGPHTAASPDEPLS</sequence>
<feature type="signal peptide" evidence="2">
    <location>
        <begin position="1"/>
        <end position="23"/>
    </location>
</feature>
<accession>A0A1H6DRS4</accession>
<evidence type="ECO:0000313" key="3">
    <source>
        <dbReference type="EMBL" id="SEG87920.1"/>
    </source>
</evidence>
<reference evidence="4" key="1">
    <citation type="submission" date="2016-10" db="EMBL/GenBank/DDBJ databases">
        <authorList>
            <person name="Varghese N."/>
            <person name="Submissions S."/>
        </authorList>
    </citation>
    <scope>NUCLEOTIDE SEQUENCE [LARGE SCALE GENOMIC DNA]</scope>
    <source>
        <strain evidence="4">DSM 43163</strain>
    </source>
</reference>
<dbReference type="AlphaFoldDB" id="A0A1H6DRS4"/>
<evidence type="ECO:0000256" key="1">
    <source>
        <dbReference type="SAM" id="MobiDB-lite"/>
    </source>
</evidence>
<dbReference type="PROSITE" id="PS51257">
    <property type="entry name" value="PROKAR_LIPOPROTEIN"/>
    <property type="match status" value="1"/>
</dbReference>
<evidence type="ECO:0000256" key="2">
    <source>
        <dbReference type="SAM" id="SignalP"/>
    </source>
</evidence>
<dbReference type="Proteomes" id="UP000236723">
    <property type="component" value="Unassembled WGS sequence"/>
</dbReference>
<name>A0A1H6DRS4_9ACTN</name>
<keyword evidence="2" id="KW-0732">Signal</keyword>
<evidence type="ECO:0000313" key="4">
    <source>
        <dbReference type="Proteomes" id="UP000236723"/>
    </source>
</evidence>
<dbReference type="OrthoDB" id="3536154at2"/>
<feature type="chain" id="PRO_5009296143" evidence="2">
    <location>
        <begin position="24"/>
        <end position="201"/>
    </location>
</feature>
<protein>
    <submittedName>
        <fullName evidence="3">Uncharacterized protein</fullName>
    </submittedName>
</protein>
<gene>
    <name evidence="3" type="ORF">SAMN04489712_12136</name>
</gene>
<feature type="region of interest" description="Disordered" evidence="1">
    <location>
        <begin position="182"/>
        <end position="201"/>
    </location>
</feature>
<dbReference type="RefSeq" id="WP_146087594.1">
    <property type="nucleotide sequence ID" value="NZ_FNVO01000021.1"/>
</dbReference>
<proteinExistence type="predicted"/>